<dbReference type="PANTHER" id="PTHR43514:SF4">
    <property type="entry name" value="ABC TRANSPORTER I FAMILY MEMBER 10"/>
    <property type="match status" value="1"/>
</dbReference>
<evidence type="ECO:0000256" key="2">
    <source>
        <dbReference type="ARBA" id="ARBA00022840"/>
    </source>
</evidence>
<dbReference type="GO" id="GO:0016020">
    <property type="term" value="C:membrane"/>
    <property type="evidence" value="ECO:0007669"/>
    <property type="project" value="InterPro"/>
</dbReference>
<evidence type="ECO:0000256" key="1">
    <source>
        <dbReference type="ARBA" id="ARBA00022741"/>
    </source>
</evidence>
<feature type="domain" description="ABC transporter" evidence="3">
    <location>
        <begin position="1"/>
        <end position="213"/>
    </location>
</feature>
<gene>
    <name evidence="4" type="ORF">KL86DPRO_11107</name>
</gene>
<dbReference type="SUPFAM" id="SSF52540">
    <property type="entry name" value="P-loop containing nucleoside triphosphate hydrolases"/>
    <property type="match status" value="1"/>
</dbReference>
<dbReference type="InterPro" id="IPR027417">
    <property type="entry name" value="P-loop_NTPase"/>
</dbReference>
<dbReference type="InterPro" id="IPR017871">
    <property type="entry name" value="ABC_transporter-like_CS"/>
</dbReference>
<dbReference type="Pfam" id="PF00005">
    <property type="entry name" value="ABC_tran"/>
    <property type="match status" value="1"/>
</dbReference>
<keyword evidence="1" id="KW-0547">Nucleotide-binding</keyword>
<dbReference type="AlphaFoldDB" id="A0A212JBL7"/>
<dbReference type="PROSITE" id="PS00211">
    <property type="entry name" value="ABC_TRANSPORTER_1"/>
    <property type="match status" value="1"/>
</dbReference>
<name>A0A212JBL7_9DELT</name>
<dbReference type="PROSITE" id="PS50893">
    <property type="entry name" value="ABC_TRANSPORTER_2"/>
    <property type="match status" value="1"/>
</dbReference>
<accession>A0A212JBL7</accession>
<organism evidence="4">
    <name type="scientific">uncultured delta proteobacterium</name>
    <dbReference type="NCBI Taxonomy" id="34034"/>
    <lineage>
        <taxon>Bacteria</taxon>
        <taxon>Deltaproteobacteria</taxon>
        <taxon>environmental samples</taxon>
    </lineage>
</organism>
<reference evidence="4" key="1">
    <citation type="submission" date="2016-04" db="EMBL/GenBank/DDBJ databases">
        <authorList>
            <person name="Evans L.H."/>
            <person name="Alamgir A."/>
            <person name="Owens N."/>
            <person name="Weber N.D."/>
            <person name="Virtaneva K."/>
            <person name="Barbian K."/>
            <person name="Babar A."/>
            <person name="Rosenke K."/>
        </authorList>
    </citation>
    <scope>NUCLEOTIDE SEQUENCE</scope>
    <source>
        <strain evidence="4">86</strain>
    </source>
</reference>
<dbReference type="InterPro" id="IPR003439">
    <property type="entry name" value="ABC_transporter-like_ATP-bd"/>
</dbReference>
<dbReference type="GO" id="GO:0016887">
    <property type="term" value="F:ATP hydrolysis activity"/>
    <property type="evidence" value="ECO:0007669"/>
    <property type="project" value="InterPro"/>
</dbReference>
<sequence>MDIAVKRTQGQLHIDVAFTGAASGITALYGPSGAGKTSVINMIAGLSRPDSGKVVLGGRCLFDSVSGVNLSPEKRRIGYVFQEGRLFPHMSVKANLVYGMNLVPAAHRKISLDRIVDLLGIGQLLGRRPRQLSGGEKQRVAIGRALLTSPAALLMDEPLASLDNARKEELLPFIGAVSREFTIPILYVSHALHEINALTAAVVVLREGRVVAG</sequence>
<evidence type="ECO:0000259" key="3">
    <source>
        <dbReference type="PROSITE" id="PS50893"/>
    </source>
</evidence>
<dbReference type="PANTHER" id="PTHR43514">
    <property type="entry name" value="ABC TRANSPORTER I FAMILY MEMBER 10"/>
    <property type="match status" value="1"/>
</dbReference>
<dbReference type="GO" id="GO:0140359">
    <property type="term" value="F:ABC-type transporter activity"/>
    <property type="evidence" value="ECO:0007669"/>
    <property type="project" value="InterPro"/>
</dbReference>
<dbReference type="SMART" id="SM00382">
    <property type="entry name" value="AAA"/>
    <property type="match status" value="1"/>
</dbReference>
<proteinExistence type="predicted"/>
<dbReference type="EMBL" id="FLUQ01000001">
    <property type="protein sequence ID" value="SBV96802.1"/>
    <property type="molecule type" value="Genomic_DNA"/>
</dbReference>
<dbReference type="InterPro" id="IPR003593">
    <property type="entry name" value="AAA+_ATPase"/>
</dbReference>
<protein>
    <submittedName>
        <fullName evidence="4">Molybdenum import ATP-binding protein modC</fullName>
    </submittedName>
</protein>
<evidence type="ECO:0000313" key="4">
    <source>
        <dbReference type="EMBL" id="SBV96802.1"/>
    </source>
</evidence>
<dbReference type="Gene3D" id="3.40.50.300">
    <property type="entry name" value="P-loop containing nucleotide triphosphate hydrolases"/>
    <property type="match status" value="1"/>
</dbReference>
<dbReference type="InterPro" id="IPR011868">
    <property type="entry name" value="ModC_ABC_ATP-bd"/>
</dbReference>
<dbReference type="GO" id="GO:0015098">
    <property type="term" value="F:molybdate ion transmembrane transporter activity"/>
    <property type="evidence" value="ECO:0007669"/>
    <property type="project" value="InterPro"/>
</dbReference>
<keyword evidence="2 4" id="KW-0067">ATP-binding</keyword>
<dbReference type="InterPro" id="IPR050334">
    <property type="entry name" value="Molybdenum_import_ModC"/>
</dbReference>
<dbReference type="GO" id="GO:0005524">
    <property type="term" value="F:ATP binding"/>
    <property type="evidence" value="ECO:0007669"/>
    <property type="project" value="UniProtKB-KW"/>
</dbReference>
<dbReference type="NCBIfam" id="TIGR02142">
    <property type="entry name" value="modC_ABC"/>
    <property type="match status" value="1"/>
</dbReference>